<keyword evidence="2" id="KW-1185">Reference proteome</keyword>
<dbReference type="AlphaFoldDB" id="A0AAN7UV99"/>
<reference evidence="1 2" key="1">
    <citation type="submission" date="2023-10" db="EMBL/GenBank/DDBJ databases">
        <title>Draft genome sequence of Xylaria bambusicola isolate GMP-LS, the root and basal stem rot pathogen of sugarcane in Indonesia.</title>
        <authorList>
            <person name="Selvaraj P."/>
            <person name="Muralishankar V."/>
            <person name="Muruganantham S."/>
            <person name="Sp S."/>
            <person name="Haryani S."/>
            <person name="Lau K.J.X."/>
            <person name="Naqvi N.I."/>
        </authorList>
    </citation>
    <scope>NUCLEOTIDE SEQUENCE [LARGE SCALE GENOMIC DNA]</scope>
    <source>
        <strain evidence="1">GMP-LS</strain>
    </source>
</reference>
<proteinExistence type="predicted"/>
<comment type="caution">
    <text evidence="1">The sequence shown here is derived from an EMBL/GenBank/DDBJ whole genome shotgun (WGS) entry which is preliminary data.</text>
</comment>
<evidence type="ECO:0000313" key="2">
    <source>
        <dbReference type="Proteomes" id="UP001305414"/>
    </source>
</evidence>
<gene>
    <name evidence="1" type="ORF">RRF57_009270</name>
</gene>
<name>A0AAN7UV99_9PEZI</name>
<protein>
    <submittedName>
        <fullName evidence="1">Uncharacterized protein</fullName>
    </submittedName>
</protein>
<dbReference type="EMBL" id="JAWHQM010000033">
    <property type="protein sequence ID" value="KAK5633556.1"/>
    <property type="molecule type" value="Genomic_DNA"/>
</dbReference>
<evidence type="ECO:0000313" key="1">
    <source>
        <dbReference type="EMBL" id="KAK5633556.1"/>
    </source>
</evidence>
<accession>A0AAN7UV99</accession>
<dbReference type="Proteomes" id="UP001305414">
    <property type="component" value="Unassembled WGS sequence"/>
</dbReference>
<organism evidence="1 2">
    <name type="scientific">Xylaria bambusicola</name>
    <dbReference type="NCBI Taxonomy" id="326684"/>
    <lineage>
        <taxon>Eukaryota</taxon>
        <taxon>Fungi</taxon>
        <taxon>Dikarya</taxon>
        <taxon>Ascomycota</taxon>
        <taxon>Pezizomycotina</taxon>
        <taxon>Sordariomycetes</taxon>
        <taxon>Xylariomycetidae</taxon>
        <taxon>Xylariales</taxon>
        <taxon>Xylariaceae</taxon>
        <taxon>Xylaria</taxon>
    </lineage>
</organism>
<sequence length="72" mass="7779">MTCGAMRSNRTAKSALMAAGQETFRGLAKDGSLWGDGLLRRDIREVYHAVSCLLFTHNICEHHVITGDGAGC</sequence>